<name>A0A037ZGP5_9RHOB</name>
<dbReference type="GO" id="GO:0003700">
    <property type="term" value="F:DNA-binding transcription factor activity"/>
    <property type="evidence" value="ECO:0007669"/>
    <property type="project" value="InterPro"/>
</dbReference>
<dbReference type="PANTHER" id="PTHR33164:SF104">
    <property type="entry name" value="TRANSCRIPTIONAL REGULATORY PROTEIN"/>
    <property type="match status" value="1"/>
</dbReference>
<protein>
    <recommendedName>
        <fullName evidence="1">HTH marR-type domain-containing protein</fullName>
    </recommendedName>
</protein>
<dbReference type="InterPro" id="IPR000835">
    <property type="entry name" value="HTH_MarR-typ"/>
</dbReference>
<dbReference type="PROSITE" id="PS50995">
    <property type="entry name" value="HTH_MARR_2"/>
    <property type="match status" value="1"/>
</dbReference>
<dbReference type="OrthoDB" id="72352at2"/>
<dbReference type="Pfam" id="PF12802">
    <property type="entry name" value="MarR_2"/>
    <property type="match status" value="1"/>
</dbReference>
<evidence type="ECO:0000313" key="2">
    <source>
        <dbReference type="EMBL" id="KAJ55303.1"/>
    </source>
</evidence>
<organism evidence="2 3">
    <name type="scientific">Actibacterium mucosum KCTC 23349</name>
    <dbReference type="NCBI Taxonomy" id="1454373"/>
    <lineage>
        <taxon>Bacteria</taxon>
        <taxon>Pseudomonadati</taxon>
        <taxon>Pseudomonadota</taxon>
        <taxon>Alphaproteobacteria</taxon>
        <taxon>Rhodobacterales</taxon>
        <taxon>Roseobacteraceae</taxon>
        <taxon>Actibacterium</taxon>
    </lineage>
</organism>
<feature type="domain" description="HTH marR-type" evidence="1">
    <location>
        <begin position="1"/>
        <end position="138"/>
    </location>
</feature>
<dbReference type="SUPFAM" id="SSF46785">
    <property type="entry name" value="Winged helix' DNA-binding domain"/>
    <property type="match status" value="1"/>
</dbReference>
<dbReference type="STRING" id="1454373.ACMU_11435"/>
<dbReference type="InterPro" id="IPR036390">
    <property type="entry name" value="WH_DNA-bd_sf"/>
</dbReference>
<reference evidence="2 3" key="1">
    <citation type="submission" date="2014-03" db="EMBL/GenBank/DDBJ databases">
        <title>Draft Genome Sequence of Actibacterium mucosum KCTC 23349, a Marine Alphaproteobacterium with Complex Ionic Requirements Isolated from Mediterranean Seawater at Malvarrosa Beach, Valencia, Spain.</title>
        <authorList>
            <person name="Arahal D.R."/>
            <person name="Shao Z."/>
            <person name="Lai Q."/>
            <person name="Pujalte M.J."/>
        </authorList>
    </citation>
    <scope>NUCLEOTIDE SEQUENCE [LARGE SCALE GENOMIC DNA]</scope>
    <source>
        <strain evidence="2 3">KCTC 23349</strain>
    </source>
</reference>
<dbReference type="Proteomes" id="UP000026249">
    <property type="component" value="Unassembled WGS sequence"/>
</dbReference>
<dbReference type="SMART" id="SM00347">
    <property type="entry name" value="HTH_MARR"/>
    <property type="match status" value="1"/>
</dbReference>
<accession>A0A037ZGP5</accession>
<dbReference type="Gene3D" id="1.10.10.10">
    <property type="entry name" value="Winged helix-like DNA-binding domain superfamily/Winged helix DNA-binding domain"/>
    <property type="match status" value="1"/>
</dbReference>
<evidence type="ECO:0000313" key="3">
    <source>
        <dbReference type="Proteomes" id="UP000026249"/>
    </source>
</evidence>
<gene>
    <name evidence="2" type="ORF">ACMU_11435</name>
</gene>
<dbReference type="InterPro" id="IPR036388">
    <property type="entry name" value="WH-like_DNA-bd_sf"/>
</dbReference>
<proteinExistence type="predicted"/>
<dbReference type="AlphaFoldDB" id="A0A037ZGP5"/>
<dbReference type="EMBL" id="JFKE01000004">
    <property type="protein sequence ID" value="KAJ55303.1"/>
    <property type="molecule type" value="Genomic_DNA"/>
</dbReference>
<evidence type="ECO:0000259" key="1">
    <source>
        <dbReference type="PROSITE" id="PS50995"/>
    </source>
</evidence>
<sequence length="142" mass="15516">MSNHTQTWIALARAHTHLLTGVEAGLKAAGLPPLAWYDVLWELEQSPDPMRPKDLEPRLLLPQYGLSRLLSRIEAAGLISRQPDPADGRGHLLSLTPDGRATRAAMWPVYDAALRAGFDGLADPQLARLTRLLSQIGPADKV</sequence>
<keyword evidence="3" id="KW-1185">Reference proteome</keyword>
<dbReference type="PANTHER" id="PTHR33164">
    <property type="entry name" value="TRANSCRIPTIONAL REGULATOR, MARR FAMILY"/>
    <property type="match status" value="1"/>
</dbReference>
<dbReference type="GO" id="GO:0006950">
    <property type="term" value="P:response to stress"/>
    <property type="evidence" value="ECO:0007669"/>
    <property type="project" value="TreeGrafter"/>
</dbReference>
<dbReference type="RefSeq" id="WP_035259014.1">
    <property type="nucleotide sequence ID" value="NZ_JFKE01000004.1"/>
</dbReference>
<dbReference type="InterPro" id="IPR039422">
    <property type="entry name" value="MarR/SlyA-like"/>
</dbReference>
<comment type="caution">
    <text evidence="2">The sequence shown here is derived from an EMBL/GenBank/DDBJ whole genome shotgun (WGS) entry which is preliminary data.</text>
</comment>